<gene>
    <name evidence="2" type="ordered locus">CLIBASIA_05280</name>
</gene>
<feature type="domain" description="SF4 helicase" evidence="1">
    <location>
        <begin position="118"/>
        <end position="266"/>
    </location>
</feature>
<keyword evidence="2" id="KW-0067">ATP-binding</keyword>
<dbReference type="InterPro" id="IPR007694">
    <property type="entry name" value="DNA_helicase_DnaB-like_C"/>
</dbReference>
<keyword evidence="2" id="KW-0378">Hydrolase</keyword>
<dbReference type="HOGENOM" id="CLU_1044639_0_0_5"/>
<dbReference type="Proteomes" id="UP000002744">
    <property type="component" value="Chromosome"/>
</dbReference>
<dbReference type="EMBL" id="CP001677">
    <property type="protein sequence ID" value="ACT57622.1"/>
    <property type="molecule type" value="Genomic_DNA"/>
</dbReference>
<dbReference type="SUPFAM" id="SSF52540">
    <property type="entry name" value="P-loop containing nucleoside triphosphate hydrolases"/>
    <property type="match status" value="1"/>
</dbReference>
<dbReference type="Pfam" id="PF03796">
    <property type="entry name" value="DnaB_C"/>
    <property type="match status" value="1"/>
</dbReference>
<dbReference type="GO" id="GO:0005829">
    <property type="term" value="C:cytosol"/>
    <property type="evidence" value="ECO:0007669"/>
    <property type="project" value="TreeGrafter"/>
</dbReference>
<dbReference type="GO" id="GO:0003678">
    <property type="term" value="F:DNA helicase activity"/>
    <property type="evidence" value="ECO:0007669"/>
    <property type="project" value="InterPro"/>
</dbReference>
<organism evidence="2 3">
    <name type="scientific">Liberibacter asiaticus (strain psy62)</name>
    <dbReference type="NCBI Taxonomy" id="537021"/>
    <lineage>
        <taxon>Bacteria</taxon>
        <taxon>Pseudomonadati</taxon>
        <taxon>Pseudomonadota</taxon>
        <taxon>Alphaproteobacteria</taxon>
        <taxon>Hyphomicrobiales</taxon>
        <taxon>Rhizobiaceae</taxon>
        <taxon>Liberibacter</taxon>
    </lineage>
</organism>
<evidence type="ECO:0000313" key="2">
    <source>
        <dbReference type="EMBL" id="ACT57622.1"/>
    </source>
</evidence>
<dbReference type="GO" id="GO:0006260">
    <property type="term" value="P:DNA replication"/>
    <property type="evidence" value="ECO:0007669"/>
    <property type="project" value="InterPro"/>
</dbReference>
<dbReference type="GO" id="GO:0005524">
    <property type="term" value="F:ATP binding"/>
    <property type="evidence" value="ECO:0007669"/>
    <property type="project" value="InterPro"/>
</dbReference>
<reference evidence="2 3" key="2">
    <citation type="journal article" date="2011" name="Appl. Environ. Microbiol.">
        <title>Diversity and plasticity of the intracellular plant pathogen and insect symbiont, 'Candidatus Liberibacter asiaticus', revealed by hyper variable prophage genes with intragenic tandem repeats.</title>
        <authorList>
            <person name="Zhou L."/>
            <person name="Powell C.A."/>
            <person name="Hoffman M.T."/>
            <person name="Li W."/>
            <person name="Fan G."/>
            <person name="Liu B."/>
            <person name="Lin H."/>
            <person name="Duan Y."/>
        </authorList>
    </citation>
    <scope>NUCLEOTIDE SEQUENCE [LARGE SCALE GENOMIC DNA]</scope>
    <source>
        <strain evidence="3">psy62</strain>
    </source>
</reference>
<dbReference type="AlphaFoldDB" id="C6XGW9"/>
<dbReference type="Gene3D" id="3.40.50.300">
    <property type="entry name" value="P-loop containing nucleotide triphosphate hydrolases"/>
    <property type="match status" value="1"/>
</dbReference>
<dbReference type="STRING" id="537021.CLIBASIA_05280"/>
<dbReference type="SMR" id="C6XGW9"/>
<dbReference type="PANTHER" id="PTHR30153">
    <property type="entry name" value="REPLICATIVE DNA HELICASE DNAB"/>
    <property type="match status" value="1"/>
</dbReference>
<dbReference type="InterPro" id="IPR027417">
    <property type="entry name" value="P-loop_NTPase"/>
</dbReference>
<keyword evidence="2" id="KW-0347">Helicase</keyword>
<proteinExistence type="predicted"/>
<dbReference type="KEGG" id="las:CLIBASIA_05280"/>
<accession>C6XGW9</accession>
<sequence length="266" mass="29495">MNAEIISHFESQTKISFSTYLNNLLTLASSISSEVINAARRVVQQWARITISQEAKALALHTSDPTCNTATLIRKSMQSFEDIISEVHLTKNQCTGSSCISIANAATTAMKSAEQQKKEGENPDIKWGLQSVDHLMGGVQLRELILIGARPSMGKTTFALSTALHMAMSGHGVAFFSLEMDREKLGARALSNLLYPSSSRIPYLNLIRGEINQEQYRISQGICEKLQDFPLIIDDRPSPGIMEFVHVANGLRNKHTKMVQLYRLLS</sequence>
<dbReference type="eggNOG" id="COG0305">
    <property type="taxonomic scope" value="Bacteria"/>
</dbReference>
<dbReference type="PROSITE" id="PS51199">
    <property type="entry name" value="SF4_HELICASE"/>
    <property type="match status" value="1"/>
</dbReference>
<keyword evidence="2" id="KW-0547">Nucleotide-binding</keyword>
<dbReference type="PANTHER" id="PTHR30153:SF2">
    <property type="entry name" value="REPLICATIVE DNA HELICASE"/>
    <property type="match status" value="1"/>
</dbReference>
<reference evidence="2 3" key="1">
    <citation type="journal article" date="2009" name="Mol. Plant Microbe Interact.">
        <title>Complete genome sequence of citrus huanglongbing bacterium, 'Candidatus Liberibacter asiaticus' obtained through metagenomics.</title>
        <authorList>
            <person name="Duan Y."/>
            <person name="Zhou L."/>
            <person name="Hall D.G."/>
            <person name="Li W."/>
            <person name="Doddapaneni H."/>
            <person name="Lin H."/>
            <person name="Liu L."/>
            <person name="Vahling C.M."/>
            <person name="Gabriel D.W."/>
            <person name="Williams K.P."/>
            <person name="Dickerman A."/>
            <person name="Sun Y."/>
            <person name="Gottwald T."/>
        </authorList>
    </citation>
    <scope>NUCLEOTIDE SEQUENCE [LARGE SCALE GENOMIC DNA]</scope>
    <source>
        <strain evidence="3">psy62</strain>
    </source>
</reference>
<protein>
    <submittedName>
        <fullName evidence="2">Replicative DNA helicase</fullName>
    </submittedName>
</protein>
<dbReference type="RefSeq" id="WP_015824985.1">
    <property type="nucleotide sequence ID" value="NC_012985.3"/>
</dbReference>
<name>C6XGW9_LIBAP</name>
<evidence type="ECO:0000313" key="3">
    <source>
        <dbReference type="Proteomes" id="UP000002744"/>
    </source>
</evidence>
<evidence type="ECO:0000259" key="1">
    <source>
        <dbReference type="PROSITE" id="PS51199"/>
    </source>
</evidence>